<protein>
    <recommendedName>
        <fullName evidence="1">Kazal-like domain-containing protein</fullName>
    </recommendedName>
</protein>
<feature type="domain" description="Kazal-like" evidence="1">
    <location>
        <begin position="84"/>
        <end position="139"/>
    </location>
</feature>
<evidence type="ECO:0000259" key="1">
    <source>
        <dbReference type="SMART" id="SM00280"/>
    </source>
</evidence>
<organism evidence="2">
    <name type="scientific">Timema monikensis</name>
    <dbReference type="NCBI Taxonomy" id="170555"/>
    <lineage>
        <taxon>Eukaryota</taxon>
        <taxon>Metazoa</taxon>
        <taxon>Ecdysozoa</taxon>
        <taxon>Arthropoda</taxon>
        <taxon>Hexapoda</taxon>
        <taxon>Insecta</taxon>
        <taxon>Pterygota</taxon>
        <taxon>Neoptera</taxon>
        <taxon>Polyneoptera</taxon>
        <taxon>Phasmatodea</taxon>
        <taxon>Timematodea</taxon>
        <taxon>Timematoidea</taxon>
        <taxon>Timematidae</taxon>
        <taxon>Timema</taxon>
    </lineage>
</organism>
<gene>
    <name evidence="2" type="ORF">TMSB3V08_LOCUS8850</name>
</gene>
<dbReference type="AlphaFoldDB" id="A0A7R9HRL5"/>
<dbReference type="Gene3D" id="3.30.60.30">
    <property type="match status" value="1"/>
</dbReference>
<name>A0A7R9HRL5_9NEOP</name>
<dbReference type="SMART" id="SM00280">
    <property type="entry name" value="KAZAL"/>
    <property type="match status" value="1"/>
</dbReference>
<dbReference type="InterPro" id="IPR002350">
    <property type="entry name" value="Kazal_dom"/>
</dbReference>
<dbReference type="EMBL" id="OB795381">
    <property type="protein sequence ID" value="CAD7432137.1"/>
    <property type="molecule type" value="Genomic_DNA"/>
</dbReference>
<sequence length="158" mass="17413">MLSVTVVHVLADVDIIHAGSCGTDQKKNQIKEDCDKITSQMALIHEPLFCASDGRSYYSTRHYNCAVNKNSDWFNYYITQWHAPCQSIDAPCERLRSSQEGLLSQPLCASDGSSYVNSLALMCAITSQPDLTKRHKGACLPEVAPATIALLQEDGEDM</sequence>
<reference evidence="2" key="1">
    <citation type="submission" date="2020-11" db="EMBL/GenBank/DDBJ databases">
        <authorList>
            <person name="Tran Van P."/>
        </authorList>
    </citation>
    <scope>NUCLEOTIDE SEQUENCE</scope>
</reference>
<accession>A0A7R9HRL5</accession>
<evidence type="ECO:0000313" key="2">
    <source>
        <dbReference type="EMBL" id="CAD7432137.1"/>
    </source>
</evidence>
<proteinExistence type="predicted"/>